<dbReference type="PIRSF" id="PIRSF002181">
    <property type="entry name" value="Ribosomal_L13"/>
    <property type="match status" value="1"/>
</dbReference>
<reference evidence="6 7" key="1">
    <citation type="journal article" name="Nat. Commun.">
        <title>Undinarchaeota illuminate DPANN phylogeny and the impact of gene transfer on archaeal evolution.</title>
        <authorList>
            <person name="Dombrowski N."/>
            <person name="Williams T.A."/>
            <person name="Sun J."/>
            <person name="Woodcroft B.J."/>
            <person name="Lee J.H."/>
            <person name="Minh B.Q."/>
            <person name="Rinke C."/>
            <person name="Spang A."/>
        </authorList>
    </citation>
    <scope>NUCLEOTIDE SEQUENCE [LARGE SCALE GENOMIC DNA]</scope>
    <source>
        <strain evidence="6">MAG_bin1129</strain>
    </source>
</reference>
<dbReference type="InterPro" id="IPR023563">
    <property type="entry name" value="Ribosomal_uL13_CS"/>
</dbReference>
<dbReference type="GO" id="GO:0003735">
    <property type="term" value="F:structural constituent of ribosome"/>
    <property type="evidence" value="ECO:0007669"/>
    <property type="project" value="UniProtKB-UniRule"/>
</dbReference>
<dbReference type="InterPro" id="IPR005822">
    <property type="entry name" value="Ribosomal_uL13"/>
</dbReference>
<keyword evidence="2 4" id="KW-0689">Ribosomal protein</keyword>
<comment type="similarity">
    <text evidence="1 4 5">Belongs to the universal ribosomal protein uL13 family.</text>
</comment>
<dbReference type="InterPro" id="IPR005755">
    <property type="entry name" value="Ribosomal_uL13_euk/arc"/>
</dbReference>
<organism evidence="6 7">
    <name type="scientific">Candidatus Naiadarchaeum limnaeum</name>
    <dbReference type="NCBI Taxonomy" id="2756139"/>
    <lineage>
        <taxon>Archaea</taxon>
        <taxon>Candidatus Undinarchaeota</taxon>
        <taxon>Candidatus Undinarchaeia</taxon>
        <taxon>Candidatus Naiadarchaeales</taxon>
        <taxon>Candidatus Naiadarchaeaceae</taxon>
        <taxon>Candidatus Naiadarchaeum</taxon>
    </lineage>
</organism>
<dbReference type="PANTHER" id="PTHR11545:SF3">
    <property type="entry name" value="LARGE RIBOSOMAL SUBUNIT PROTEIN UL13"/>
    <property type="match status" value="1"/>
</dbReference>
<dbReference type="InterPro" id="IPR036899">
    <property type="entry name" value="Ribosomal_uL13_sf"/>
</dbReference>
<dbReference type="AlphaFoldDB" id="A0A832V1W1"/>
<proteinExistence type="inferred from homology"/>
<accession>A0A832V1W1</accession>
<evidence type="ECO:0000313" key="7">
    <source>
        <dbReference type="Proteomes" id="UP000646946"/>
    </source>
</evidence>
<dbReference type="GO" id="GO:0017148">
    <property type="term" value="P:negative regulation of translation"/>
    <property type="evidence" value="ECO:0007669"/>
    <property type="project" value="TreeGrafter"/>
</dbReference>
<evidence type="ECO:0000256" key="1">
    <source>
        <dbReference type="ARBA" id="ARBA00006227"/>
    </source>
</evidence>
<dbReference type="NCBIfam" id="NF005004">
    <property type="entry name" value="PRK06394.1"/>
    <property type="match status" value="1"/>
</dbReference>
<evidence type="ECO:0000256" key="3">
    <source>
        <dbReference type="ARBA" id="ARBA00023274"/>
    </source>
</evidence>
<gene>
    <name evidence="4" type="primary">rpl13</name>
    <name evidence="6" type="ORF">H1016_03355</name>
</gene>
<dbReference type="Gene3D" id="3.90.1180.10">
    <property type="entry name" value="Ribosomal protein L13"/>
    <property type="match status" value="1"/>
</dbReference>
<evidence type="ECO:0000256" key="4">
    <source>
        <dbReference type="HAMAP-Rule" id="MF_01366"/>
    </source>
</evidence>
<dbReference type="InterPro" id="IPR005823">
    <property type="entry name" value="Ribosomal_uL13_bac-type"/>
</dbReference>
<dbReference type="Pfam" id="PF00572">
    <property type="entry name" value="Ribosomal_L13"/>
    <property type="match status" value="1"/>
</dbReference>
<evidence type="ECO:0000256" key="2">
    <source>
        <dbReference type="ARBA" id="ARBA00022980"/>
    </source>
</evidence>
<dbReference type="GO" id="GO:0022625">
    <property type="term" value="C:cytosolic large ribosomal subunit"/>
    <property type="evidence" value="ECO:0007669"/>
    <property type="project" value="UniProtKB-UniRule"/>
</dbReference>
<protein>
    <recommendedName>
        <fullName evidence="4">Large ribosomal subunit protein uL13</fullName>
    </recommendedName>
</protein>
<dbReference type="CDD" id="cd00392">
    <property type="entry name" value="Ribosomal_L13"/>
    <property type="match status" value="1"/>
</dbReference>
<sequence>MKIVDATNLKLGRLASHVAVEALKGEQIIIVNSEKAMITGRKRNILGNYRQKRDVGSRYKGPFFPRVPSLIVRRTIRGMLPYKKETGRNAFKRVKVYIGVPRELSGKQFLTYEDARLGVSEKRSYMKIEDIARELGWNA</sequence>
<keyword evidence="3 4" id="KW-0687">Ribonucleoprotein</keyword>
<comment type="function">
    <text evidence="4">This protein is one of the early assembly proteins of the 50S ribosomal subunit, although it is not seen to bind rRNA by itself. It is important during the early stages of 50S assembly.</text>
</comment>
<dbReference type="HAMAP" id="MF_01366">
    <property type="entry name" value="Ribosomal_uL13"/>
    <property type="match status" value="1"/>
</dbReference>
<evidence type="ECO:0000313" key="6">
    <source>
        <dbReference type="EMBL" id="HIK00551.1"/>
    </source>
</evidence>
<dbReference type="NCBIfam" id="TIGR01077">
    <property type="entry name" value="L13_A_E"/>
    <property type="match status" value="1"/>
</dbReference>
<dbReference type="Proteomes" id="UP000646946">
    <property type="component" value="Unassembled WGS sequence"/>
</dbReference>
<dbReference type="GO" id="GO:0006412">
    <property type="term" value="P:translation"/>
    <property type="evidence" value="ECO:0007669"/>
    <property type="project" value="UniProtKB-UniRule"/>
</dbReference>
<dbReference type="SUPFAM" id="SSF52161">
    <property type="entry name" value="Ribosomal protein L13"/>
    <property type="match status" value="1"/>
</dbReference>
<dbReference type="PROSITE" id="PS00783">
    <property type="entry name" value="RIBOSOMAL_L13"/>
    <property type="match status" value="1"/>
</dbReference>
<dbReference type="GO" id="GO:0003729">
    <property type="term" value="F:mRNA binding"/>
    <property type="evidence" value="ECO:0007669"/>
    <property type="project" value="TreeGrafter"/>
</dbReference>
<keyword evidence="7" id="KW-1185">Reference proteome</keyword>
<dbReference type="PANTHER" id="PTHR11545">
    <property type="entry name" value="RIBOSOMAL PROTEIN L13"/>
    <property type="match status" value="1"/>
</dbReference>
<name>A0A832V1W1_9ARCH</name>
<evidence type="ECO:0000256" key="5">
    <source>
        <dbReference type="RuleBase" id="RU003877"/>
    </source>
</evidence>
<comment type="caution">
    <text evidence="6">The sequence shown here is derived from an EMBL/GenBank/DDBJ whole genome shotgun (WGS) entry which is preliminary data.</text>
</comment>
<dbReference type="EMBL" id="DVAB01000027">
    <property type="protein sequence ID" value="HIK00551.1"/>
    <property type="molecule type" value="Genomic_DNA"/>
</dbReference>
<comment type="subunit">
    <text evidence="4">Part of the 50S ribosomal subunit.</text>
</comment>